<evidence type="ECO:0000313" key="1">
    <source>
        <dbReference type="EMBL" id="GHG81857.1"/>
    </source>
</evidence>
<reference evidence="1" key="2">
    <citation type="submission" date="2020-09" db="EMBL/GenBank/DDBJ databases">
        <authorList>
            <person name="Sun Q."/>
            <person name="Zhou Y."/>
        </authorList>
    </citation>
    <scope>NUCLEOTIDE SEQUENCE</scope>
    <source>
        <strain evidence="1">CGMCC 1.7081</strain>
    </source>
</reference>
<dbReference type="AlphaFoldDB" id="A0A8J3MBS4"/>
<dbReference type="EMBL" id="BNAP01000002">
    <property type="protein sequence ID" value="GHG81857.1"/>
    <property type="molecule type" value="Genomic_DNA"/>
</dbReference>
<keyword evidence="2" id="KW-1185">Reference proteome</keyword>
<accession>A0A8J3MBS4</accession>
<evidence type="ECO:0000313" key="2">
    <source>
        <dbReference type="Proteomes" id="UP000611500"/>
    </source>
</evidence>
<protein>
    <submittedName>
        <fullName evidence="1">Uncharacterized protein</fullName>
    </submittedName>
</protein>
<gene>
    <name evidence="1" type="ORF">GCM10010961_05920</name>
</gene>
<sequence>MAQGICRMTPVEVPVLELLMREREKALSPREWKFRLAGYGYEIRDVAGRQMVTKLPENTDLGFLPAQGC</sequence>
<comment type="caution">
    <text evidence="1">The sequence shown here is derived from an EMBL/GenBank/DDBJ whole genome shotgun (WGS) entry which is preliminary data.</text>
</comment>
<organism evidence="1 2">
    <name type="scientific">Pseudodonghicola xiamenensis</name>
    <dbReference type="NCBI Taxonomy" id="337702"/>
    <lineage>
        <taxon>Bacteria</taxon>
        <taxon>Pseudomonadati</taxon>
        <taxon>Pseudomonadota</taxon>
        <taxon>Alphaproteobacteria</taxon>
        <taxon>Rhodobacterales</taxon>
        <taxon>Paracoccaceae</taxon>
        <taxon>Pseudodonghicola</taxon>
    </lineage>
</organism>
<dbReference type="RefSeq" id="WP_051312305.1">
    <property type="nucleotide sequence ID" value="NZ_BNAP01000002.1"/>
</dbReference>
<reference evidence="1" key="1">
    <citation type="journal article" date="2014" name="Int. J. Syst. Evol. Microbiol.">
        <title>Complete genome sequence of Corynebacterium casei LMG S-19264T (=DSM 44701T), isolated from a smear-ripened cheese.</title>
        <authorList>
            <consortium name="US DOE Joint Genome Institute (JGI-PGF)"/>
            <person name="Walter F."/>
            <person name="Albersmeier A."/>
            <person name="Kalinowski J."/>
            <person name="Ruckert C."/>
        </authorList>
    </citation>
    <scope>NUCLEOTIDE SEQUENCE</scope>
    <source>
        <strain evidence="1">CGMCC 1.7081</strain>
    </source>
</reference>
<name>A0A8J3MBS4_9RHOB</name>
<dbReference type="Proteomes" id="UP000611500">
    <property type="component" value="Unassembled WGS sequence"/>
</dbReference>
<proteinExistence type="predicted"/>